<dbReference type="SMART" id="SM00065">
    <property type="entry name" value="GAF"/>
    <property type="match status" value="1"/>
</dbReference>
<comment type="caution">
    <text evidence="5">The sequence shown here is derived from an EMBL/GenBank/DDBJ whole genome shotgun (WGS) entry which is preliminary data.</text>
</comment>
<dbReference type="Pfam" id="PF00990">
    <property type="entry name" value="GGDEF"/>
    <property type="match status" value="1"/>
</dbReference>
<proteinExistence type="predicted"/>
<reference evidence="5 6" key="1">
    <citation type="submission" date="2018-05" db="EMBL/GenBank/DDBJ databases">
        <title>Acuticoccus sediminis sp. nov., isolated from deep-sea sediment of Indian Ocean.</title>
        <authorList>
            <person name="Liu X."/>
            <person name="Lai Q."/>
            <person name="Du Y."/>
            <person name="Sun F."/>
            <person name="Zhang X."/>
            <person name="Wang S."/>
            <person name="Shao Z."/>
        </authorList>
    </citation>
    <scope>NUCLEOTIDE SEQUENCE [LARGE SCALE GENOMIC DNA]</scope>
    <source>
        <strain evidence="5 6">PTG4-2</strain>
    </source>
</reference>
<dbReference type="NCBIfam" id="TIGR00254">
    <property type="entry name" value="GGDEF"/>
    <property type="match status" value="1"/>
</dbReference>
<evidence type="ECO:0000256" key="3">
    <source>
        <dbReference type="SAM" id="MobiDB-lite"/>
    </source>
</evidence>
<dbReference type="Proteomes" id="UP000249590">
    <property type="component" value="Unassembled WGS sequence"/>
</dbReference>
<accession>A0A8B2P1V0</accession>
<organism evidence="5 6">
    <name type="scientific">Acuticoccus sediminis</name>
    <dbReference type="NCBI Taxonomy" id="2184697"/>
    <lineage>
        <taxon>Bacteria</taxon>
        <taxon>Pseudomonadati</taxon>
        <taxon>Pseudomonadota</taxon>
        <taxon>Alphaproteobacteria</taxon>
        <taxon>Hyphomicrobiales</taxon>
        <taxon>Amorphaceae</taxon>
        <taxon>Acuticoccus</taxon>
    </lineage>
</organism>
<dbReference type="EMBL" id="QHHQ01000001">
    <property type="protein sequence ID" value="RAI03934.1"/>
    <property type="molecule type" value="Genomic_DNA"/>
</dbReference>
<comment type="catalytic activity">
    <reaction evidence="2">
        <text>2 GTP = 3',3'-c-di-GMP + 2 diphosphate</text>
        <dbReference type="Rhea" id="RHEA:24898"/>
        <dbReference type="ChEBI" id="CHEBI:33019"/>
        <dbReference type="ChEBI" id="CHEBI:37565"/>
        <dbReference type="ChEBI" id="CHEBI:58805"/>
        <dbReference type="EC" id="2.7.7.65"/>
    </reaction>
</comment>
<sequence length="395" mass="42612">MNASNLEGRVSDNKLNDEAGRLACLSRLAILEAKDGAGFAHITQVVRTALDLPIAAVTLIGAEDQYIKASIGLGLERTSRSSSFCTITIQERGALIVEDALQHPPFDANEYVLGDPFIRSYVGVPLVTMEGYQVGSLCGMDHRPRTFSPAQISLMDQLARCVENEMELKMSAALDGLTRLLSRTAFFDVVESARARAGGAGPCGSVAIVDLDHFKSINDTYGHQTGDDVLRAASRLFAETFGTAVHVGRLGGEEFGILLPGRTADEAAAMLERYRAALEVQRIGAGKGIRVTASLGIAELMPTGLEADATAAFKRADVALYRSKSGGRNRITIWEDRGEAVPEQALALPSLRRVRARDGEIDARSAPEQILKTLSRRPTKPVKVRRQRSGPRQLA</sequence>
<feature type="region of interest" description="Disordered" evidence="3">
    <location>
        <begin position="365"/>
        <end position="395"/>
    </location>
</feature>
<dbReference type="Pfam" id="PF01590">
    <property type="entry name" value="GAF"/>
    <property type="match status" value="1"/>
</dbReference>
<dbReference type="GO" id="GO:0052621">
    <property type="term" value="F:diguanylate cyclase activity"/>
    <property type="evidence" value="ECO:0007669"/>
    <property type="project" value="UniProtKB-EC"/>
</dbReference>
<evidence type="ECO:0000256" key="1">
    <source>
        <dbReference type="ARBA" id="ARBA00012528"/>
    </source>
</evidence>
<dbReference type="InterPro" id="IPR029016">
    <property type="entry name" value="GAF-like_dom_sf"/>
</dbReference>
<evidence type="ECO:0000256" key="2">
    <source>
        <dbReference type="ARBA" id="ARBA00034247"/>
    </source>
</evidence>
<dbReference type="PANTHER" id="PTHR45138:SF9">
    <property type="entry name" value="DIGUANYLATE CYCLASE DGCM-RELATED"/>
    <property type="match status" value="1"/>
</dbReference>
<dbReference type="PANTHER" id="PTHR45138">
    <property type="entry name" value="REGULATORY COMPONENTS OF SENSORY TRANSDUCTION SYSTEM"/>
    <property type="match status" value="1"/>
</dbReference>
<dbReference type="Gene3D" id="3.30.70.270">
    <property type="match status" value="1"/>
</dbReference>
<dbReference type="PROSITE" id="PS50887">
    <property type="entry name" value="GGDEF"/>
    <property type="match status" value="1"/>
</dbReference>
<dbReference type="InterPro" id="IPR050469">
    <property type="entry name" value="Diguanylate_Cyclase"/>
</dbReference>
<protein>
    <recommendedName>
        <fullName evidence="1">diguanylate cyclase</fullName>
        <ecNumber evidence="1">2.7.7.65</ecNumber>
    </recommendedName>
</protein>
<dbReference type="EC" id="2.7.7.65" evidence="1"/>
<feature type="compositionally biased region" description="Basic residues" evidence="3">
    <location>
        <begin position="374"/>
        <end position="389"/>
    </location>
</feature>
<dbReference type="CDD" id="cd01949">
    <property type="entry name" value="GGDEF"/>
    <property type="match status" value="1"/>
</dbReference>
<gene>
    <name evidence="5" type="ORF">DLJ53_05550</name>
</gene>
<dbReference type="SUPFAM" id="SSF55073">
    <property type="entry name" value="Nucleotide cyclase"/>
    <property type="match status" value="1"/>
</dbReference>
<dbReference type="InterPro" id="IPR003018">
    <property type="entry name" value="GAF"/>
</dbReference>
<dbReference type="InterPro" id="IPR043128">
    <property type="entry name" value="Rev_trsase/Diguanyl_cyclase"/>
</dbReference>
<name>A0A8B2P1V0_9HYPH</name>
<dbReference type="FunFam" id="3.30.70.270:FF:000001">
    <property type="entry name" value="Diguanylate cyclase domain protein"/>
    <property type="match status" value="1"/>
</dbReference>
<dbReference type="SMART" id="SM00267">
    <property type="entry name" value="GGDEF"/>
    <property type="match status" value="1"/>
</dbReference>
<dbReference type="InterPro" id="IPR000160">
    <property type="entry name" value="GGDEF_dom"/>
</dbReference>
<evidence type="ECO:0000313" key="5">
    <source>
        <dbReference type="EMBL" id="RAI03934.1"/>
    </source>
</evidence>
<evidence type="ECO:0000259" key="4">
    <source>
        <dbReference type="PROSITE" id="PS50887"/>
    </source>
</evidence>
<evidence type="ECO:0000313" key="6">
    <source>
        <dbReference type="Proteomes" id="UP000249590"/>
    </source>
</evidence>
<dbReference type="SUPFAM" id="SSF55781">
    <property type="entry name" value="GAF domain-like"/>
    <property type="match status" value="1"/>
</dbReference>
<feature type="domain" description="GGDEF" evidence="4">
    <location>
        <begin position="202"/>
        <end position="336"/>
    </location>
</feature>
<keyword evidence="6" id="KW-1185">Reference proteome</keyword>
<dbReference type="Gene3D" id="3.30.450.40">
    <property type="match status" value="1"/>
</dbReference>
<dbReference type="InterPro" id="IPR029787">
    <property type="entry name" value="Nucleotide_cyclase"/>
</dbReference>
<dbReference type="AlphaFoldDB" id="A0A8B2P1V0"/>